<keyword evidence="3" id="KW-1185">Reference proteome</keyword>
<feature type="region of interest" description="Disordered" evidence="1">
    <location>
        <begin position="96"/>
        <end position="131"/>
    </location>
</feature>
<name>A0ABQ9U9H1_SAGOE</name>
<accession>A0ABQ9U9H1</accession>
<sequence length="198" mass="19753">MSFAFTFAASTSLFTRDTSPLRQASSSSRPNGAVLLTPAASGLSAKLDPGEDGEEDEDEVGEEEDDDEAETAGTTGAAATVQIVLVVLQQLLLSTGSGDRGLSGGSRLPSPSGSARPCRGEAKGARPPAVGEAGVEVAAAALKPLGRAGAVVDDGGDDAESDATPPSSDSPSTVTAATAPPPALTSDCRTNQHPAHRK</sequence>
<gene>
    <name evidence="2" type="ORF">P7K49_027447</name>
</gene>
<feature type="compositionally biased region" description="Low complexity" evidence="1">
    <location>
        <begin position="105"/>
        <end position="114"/>
    </location>
</feature>
<evidence type="ECO:0000313" key="2">
    <source>
        <dbReference type="EMBL" id="KAK2093709.1"/>
    </source>
</evidence>
<evidence type="ECO:0000256" key="1">
    <source>
        <dbReference type="SAM" id="MobiDB-lite"/>
    </source>
</evidence>
<feature type="compositionally biased region" description="Low complexity" evidence="1">
    <location>
        <begin position="162"/>
        <end position="178"/>
    </location>
</feature>
<dbReference type="Proteomes" id="UP001266305">
    <property type="component" value="Unassembled WGS sequence"/>
</dbReference>
<reference evidence="2 3" key="1">
    <citation type="submission" date="2023-05" db="EMBL/GenBank/DDBJ databases">
        <title>B98-5 Cell Line De Novo Hybrid Assembly: An Optical Mapping Approach.</title>
        <authorList>
            <person name="Kananen K."/>
            <person name="Auerbach J.A."/>
            <person name="Kautto E."/>
            <person name="Blachly J.S."/>
        </authorList>
    </citation>
    <scope>NUCLEOTIDE SEQUENCE [LARGE SCALE GENOMIC DNA]</scope>
    <source>
        <strain evidence="2">B95-8</strain>
        <tissue evidence="2">Cell line</tissue>
    </source>
</reference>
<dbReference type="EMBL" id="JASSZA010000014">
    <property type="protein sequence ID" value="KAK2093709.1"/>
    <property type="molecule type" value="Genomic_DNA"/>
</dbReference>
<feature type="region of interest" description="Disordered" evidence="1">
    <location>
        <begin position="16"/>
        <end position="76"/>
    </location>
</feature>
<comment type="caution">
    <text evidence="2">The sequence shown here is derived from an EMBL/GenBank/DDBJ whole genome shotgun (WGS) entry which is preliminary data.</text>
</comment>
<feature type="compositionally biased region" description="Polar residues" evidence="1">
    <location>
        <begin position="16"/>
        <end position="30"/>
    </location>
</feature>
<evidence type="ECO:0000313" key="3">
    <source>
        <dbReference type="Proteomes" id="UP001266305"/>
    </source>
</evidence>
<proteinExistence type="predicted"/>
<feature type="compositionally biased region" description="Polar residues" evidence="1">
    <location>
        <begin position="188"/>
        <end position="198"/>
    </location>
</feature>
<protein>
    <submittedName>
        <fullName evidence="2">Uncharacterized protein</fullName>
    </submittedName>
</protein>
<organism evidence="2 3">
    <name type="scientific">Saguinus oedipus</name>
    <name type="common">Cotton-top tamarin</name>
    <name type="synonym">Oedipomidas oedipus</name>
    <dbReference type="NCBI Taxonomy" id="9490"/>
    <lineage>
        <taxon>Eukaryota</taxon>
        <taxon>Metazoa</taxon>
        <taxon>Chordata</taxon>
        <taxon>Craniata</taxon>
        <taxon>Vertebrata</taxon>
        <taxon>Euteleostomi</taxon>
        <taxon>Mammalia</taxon>
        <taxon>Eutheria</taxon>
        <taxon>Euarchontoglires</taxon>
        <taxon>Primates</taxon>
        <taxon>Haplorrhini</taxon>
        <taxon>Platyrrhini</taxon>
        <taxon>Cebidae</taxon>
        <taxon>Callitrichinae</taxon>
        <taxon>Saguinus</taxon>
    </lineage>
</organism>
<feature type="region of interest" description="Disordered" evidence="1">
    <location>
        <begin position="149"/>
        <end position="198"/>
    </location>
</feature>
<feature type="compositionally biased region" description="Acidic residues" evidence="1">
    <location>
        <begin position="50"/>
        <end position="70"/>
    </location>
</feature>